<evidence type="ECO:0000256" key="10">
    <source>
        <dbReference type="SAM" id="Phobius"/>
    </source>
</evidence>
<evidence type="ECO:0000259" key="12">
    <source>
        <dbReference type="Pfam" id="PF25506"/>
    </source>
</evidence>
<dbReference type="PANTHER" id="PTHR35518:SF2">
    <property type="entry name" value="MAINTENANCE OF TELOMERE CAPPING PROTEIN 6"/>
    <property type="match status" value="1"/>
</dbReference>
<proteinExistence type="inferred from homology"/>
<protein>
    <recommendedName>
        <fullName evidence="9">Maintenance of telomere capping protein 6</fullName>
    </recommendedName>
</protein>
<feature type="chain" id="PRO_5009163054" description="Maintenance of telomere capping protein 6" evidence="11">
    <location>
        <begin position="23"/>
        <end position="520"/>
    </location>
</feature>
<evidence type="ECO:0000256" key="1">
    <source>
        <dbReference type="ARBA" id="ARBA00004479"/>
    </source>
</evidence>
<evidence type="ECO:0000313" key="13">
    <source>
        <dbReference type="EMBL" id="ODV86440.1"/>
    </source>
</evidence>
<dbReference type="PANTHER" id="PTHR35518">
    <property type="entry name" value="MAINTENANCE OF TELOMOERE CAPPING"/>
    <property type="match status" value="1"/>
</dbReference>
<dbReference type="AlphaFoldDB" id="A0A1E4T3V7"/>
<comment type="subcellular location">
    <subcellularLocation>
        <location evidence="1">Membrane</location>
        <topology evidence="1">Single-pass type I membrane protein</topology>
    </subcellularLocation>
</comment>
<feature type="signal peptide" evidence="11">
    <location>
        <begin position="1"/>
        <end position="22"/>
    </location>
</feature>
<keyword evidence="2 10" id="KW-0812">Transmembrane</keyword>
<feature type="domain" description="MTC6 partial TIM-barrel" evidence="12">
    <location>
        <begin position="35"/>
        <end position="319"/>
    </location>
</feature>
<comment type="function">
    <text evidence="7">May be involved in telomere capping.</text>
</comment>
<dbReference type="GO" id="GO:0016020">
    <property type="term" value="C:membrane"/>
    <property type="evidence" value="ECO:0007669"/>
    <property type="project" value="UniProtKB-SubCell"/>
</dbReference>
<keyword evidence="5 10" id="KW-0472">Membrane</keyword>
<evidence type="ECO:0000256" key="11">
    <source>
        <dbReference type="SAM" id="SignalP"/>
    </source>
</evidence>
<dbReference type="InterPro" id="IPR016187">
    <property type="entry name" value="CTDL_fold"/>
</dbReference>
<evidence type="ECO:0000256" key="6">
    <source>
        <dbReference type="ARBA" id="ARBA00023180"/>
    </source>
</evidence>
<dbReference type="Pfam" id="PF25506">
    <property type="entry name" value="TIM-barrel_MTC6"/>
    <property type="match status" value="1"/>
</dbReference>
<evidence type="ECO:0000256" key="8">
    <source>
        <dbReference type="ARBA" id="ARBA00038159"/>
    </source>
</evidence>
<dbReference type="SUPFAM" id="SSF56436">
    <property type="entry name" value="C-type lectin-like"/>
    <property type="match status" value="1"/>
</dbReference>
<name>A0A1E4T3V7_9ASCO</name>
<evidence type="ECO:0000256" key="2">
    <source>
        <dbReference type="ARBA" id="ARBA00022692"/>
    </source>
</evidence>
<dbReference type="CDD" id="cd00037">
    <property type="entry name" value="CLECT"/>
    <property type="match status" value="1"/>
</dbReference>
<accession>A0A1E4T3V7</accession>
<dbReference type="InterPro" id="IPR051008">
    <property type="entry name" value="Telomere_Capping_Maintenance"/>
</dbReference>
<dbReference type="EMBL" id="KV453850">
    <property type="protein sequence ID" value="ODV86440.1"/>
    <property type="molecule type" value="Genomic_DNA"/>
</dbReference>
<evidence type="ECO:0000256" key="4">
    <source>
        <dbReference type="ARBA" id="ARBA00022989"/>
    </source>
</evidence>
<evidence type="ECO:0000313" key="14">
    <source>
        <dbReference type="Proteomes" id="UP000094801"/>
    </source>
</evidence>
<keyword evidence="14" id="KW-1185">Reference proteome</keyword>
<reference evidence="14" key="1">
    <citation type="submission" date="2016-04" db="EMBL/GenBank/DDBJ databases">
        <title>Comparative genomics of biotechnologically important yeasts.</title>
        <authorList>
            <consortium name="DOE Joint Genome Institute"/>
            <person name="Riley R."/>
            <person name="Haridas S."/>
            <person name="Wolfe K.H."/>
            <person name="Lopes M.R."/>
            <person name="Hittinger C.T."/>
            <person name="Goker M."/>
            <person name="Salamov A."/>
            <person name="Wisecaver J."/>
            <person name="Long T.M."/>
            <person name="Aerts A.L."/>
            <person name="Barry K."/>
            <person name="Choi C."/>
            <person name="Clum A."/>
            <person name="Coughlan A.Y."/>
            <person name="Deshpande S."/>
            <person name="Douglass A.P."/>
            <person name="Hanson S.J."/>
            <person name="Klenk H.-P."/>
            <person name="Labutti K."/>
            <person name="Lapidus A."/>
            <person name="Lindquist E."/>
            <person name="Lipzen A."/>
            <person name="Meier-Kolthoff J.P."/>
            <person name="Ohm R.A."/>
            <person name="Otillar R.P."/>
            <person name="Pangilinan J."/>
            <person name="Peng Y."/>
            <person name="Rokas A."/>
            <person name="Rosa C.A."/>
            <person name="Scheuner C."/>
            <person name="Sibirny A.A."/>
            <person name="Slot J.C."/>
            <person name="Stielow J.B."/>
            <person name="Sun H."/>
            <person name="Kurtzman C.P."/>
            <person name="Blackwell M."/>
            <person name="Grigoriev I.V."/>
            <person name="Jeffries T.W."/>
        </authorList>
    </citation>
    <scope>NUCLEOTIDE SEQUENCE [LARGE SCALE GENOMIC DNA]</scope>
    <source>
        <strain evidence="14">NRRL YB-2248</strain>
    </source>
</reference>
<evidence type="ECO:0000256" key="9">
    <source>
        <dbReference type="ARBA" id="ARBA00039865"/>
    </source>
</evidence>
<feature type="transmembrane region" description="Helical" evidence="10">
    <location>
        <begin position="471"/>
        <end position="495"/>
    </location>
</feature>
<evidence type="ECO:0000256" key="3">
    <source>
        <dbReference type="ARBA" id="ARBA00022729"/>
    </source>
</evidence>
<dbReference type="InterPro" id="IPR057530">
    <property type="entry name" value="TIM-barrel_MTC6"/>
</dbReference>
<dbReference type="OrthoDB" id="5573651at2759"/>
<keyword evidence="3 11" id="KW-0732">Signal</keyword>
<sequence>MVYRSVLATLLYLVIGIPMVSSMSSLASTTNTEWPTLSTTRAIAMRTQRDISKNITVTDNVVFGVDLNKVVFDLKGYNSSSLTTLRDLLNVGAQALVVDLYYNEYFKDWGLCDTKQLYSNSTLPCGSPSTFNITSIFSVVNDFIADTDTKLSANLMYIAFHLHSIYSVDPNFQTGIQSLETQIETLDEVSSPSLVSDTDFPSLNQFVFEDHLRIIPVVLSSDLYSNTTFSLGSLSAYVSNDTIQTEYKALGSVACAKPATSYDPELSDSVVKFSYDSDALPYTVEQFRASMLCGYIPIISHELSTIEDITPYLTNSFWSWAANEPNVTTSSESRSVFSTGTDDDDDSDDDNLYLNRCAVLTTFNSSSGWKANSCTRKHRVLCQSKQNSSHYKLTKEESTYFEADDTCGDGYKLTVPKTAIDQRYFLDLIGGNATAWIDMNSLKSSNCWVSGGVDADCPYQKIISVKIFKEMIIPSSVIAFLILLGIVGLQFDGVVGQRNRKNWKKLLNEKLKDEFEGIPA</sequence>
<keyword evidence="6" id="KW-0325">Glycoprotein</keyword>
<evidence type="ECO:0000256" key="7">
    <source>
        <dbReference type="ARBA" id="ARBA00037703"/>
    </source>
</evidence>
<evidence type="ECO:0000256" key="5">
    <source>
        <dbReference type="ARBA" id="ARBA00023136"/>
    </source>
</evidence>
<organism evidence="13 14">
    <name type="scientific">[Candida] arabinofermentans NRRL YB-2248</name>
    <dbReference type="NCBI Taxonomy" id="983967"/>
    <lineage>
        <taxon>Eukaryota</taxon>
        <taxon>Fungi</taxon>
        <taxon>Dikarya</taxon>
        <taxon>Ascomycota</taxon>
        <taxon>Saccharomycotina</taxon>
        <taxon>Pichiomycetes</taxon>
        <taxon>Pichiales</taxon>
        <taxon>Pichiaceae</taxon>
        <taxon>Ogataea</taxon>
        <taxon>Ogataea/Candida clade</taxon>
    </lineage>
</organism>
<comment type="similarity">
    <text evidence="8">Belongs to the MTC6 family.</text>
</comment>
<gene>
    <name evidence="13" type="ORF">CANARDRAFT_6912</name>
</gene>
<keyword evidence="4 10" id="KW-1133">Transmembrane helix</keyword>
<dbReference type="Proteomes" id="UP000094801">
    <property type="component" value="Unassembled WGS sequence"/>
</dbReference>
<dbReference type="STRING" id="983967.A0A1E4T3V7"/>